<name>E1YC44_9BACT</name>
<dbReference type="Gene3D" id="3.40.50.620">
    <property type="entry name" value="HUPs"/>
    <property type="match status" value="1"/>
</dbReference>
<dbReference type="CDD" id="cd00293">
    <property type="entry name" value="USP-like"/>
    <property type="match status" value="1"/>
</dbReference>
<protein>
    <recommendedName>
        <fullName evidence="2">UspA domain-containing protein</fullName>
    </recommendedName>
</protein>
<feature type="domain" description="UspA" evidence="2">
    <location>
        <begin position="7"/>
        <end position="152"/>
    </location>
</feature>
<dbReference type="PRINTS" id="PR01438">
    <property type="entry name" value="UNVRSLSTRESS"/>
</dbReference>
<sequence length="153" mass="17456">MSPDVNRNILIAADESENAKRAVLYVAKLLGGIKGFKVTVLHVIREPEEDYFPDDAQKDKWYREYKAKTDKVLNDYSRMLIEAGFAPEDVSTRSTLRYCPSMAECILLERDKLEYGTLVVGRKGLSRKEEFLFGSISGKIVRTARNCTVWVVE</sequence>
<accession>E1YC44</accession>
<evidence type="ECO:0000313" key="3">
    <source>
        <dbReference type="EMBL" id="CBX28138.1"/>
    </source>
</evidence>
<dbReference type="EMBL" id="FR695868">
    <property type="protein sequence ID" value="CBX28138.1"/>
    <property type="molecule type" value="Genomic_DNA"/>
</dbReference>
<dbReference type="InterPro" id="IPR006015">
    <property type="entry name" value="Universal_stress_UspA"/>
</dbReference>
<dbReference type="InterPro" id="IPR006016">
    <property type="entry name" value="UspA"/>
</dbReference>
<dbReference type="AlphaFoldDB" id="E1YC44"/>
<evidence type="ECO:0000259" key="2">
    <source>
        <dbReference type="Pfam" id="PF00582"/>
    </source>
</evidence>
<comment type="similarity">
    <text evidence="1">Belongs to the universal stress protein A family.</text>
</comment>
<proteinExistence type="inferred from homology"/>
<reference evidence="3" key="1">
    <citation type="journal article" date="2011" name="Environ. Microbiol.">
        <title>Genomic insights into the metabolic potential of the polycyclic aromatic hydrocarbon degrading sulfate-reducing Deltaproteobacterium N47.</title>
        <authorList>
            <person name="Bergmann F."/>
            <person name="Selesi D."/>
            <person name="Weinmaier T."/>
            <person name="Tischler P."/>
            <person name="Rattei T."/>
            <person name="Meckenstock R.U."/>
        </authorList>
    </citation>
    <scope>NUCLEOTIDE SEQUENCE</scope>
</reference>
<dbReference type="SUPFAM" id="SSF52402">
    <property type="entry name" value="Adenine nucleotide alpha hydrolases-like"/>
    <property type="match status" value="1"/>
</dbReference>
<gene>
    <name evidence="3" type="ORF">N47_G34620</name>
</gene>
<dbReference type="Pfam" id="PF00582">
    <property type="entry name" value="Usp"/>
    <property type="match status" value="1"/>
</dbReference>
<organism evidence="3">
    <name type="scientific">uncultured Desulfobacterium sp</name>
    <dbReference type="NCBI Taxonomy" id="201089"/>
    <lineage>
        <taxon>Bacteria</taxon>
        <taxon>Pseudomonadati</taxon>
        <taxon>Thermodesulfobacteriota</taxon>
        <taxon>Desulfobacteria</taxon>
        <taxon>Desulfobacterales</taxon>
        <taxon>Desulfobacteriaceae</taxon>
        <taxon>Desulfobacterium</taxon>
        <taxon>environmental samples</taxon>
    </lineage>
</organism>
<dbReference type="InterPro" id="IPR014729">
    <property type="entry name" value="Rossmann-like_a/b/a_fold"/>
</dbReference>
<evidence type="ECO:0000256" key="1">
    <source>
        <dbReference type="ARBA" id="ARBA00008791"/>
    </source>
</evidence>